<name>A0ABW2JQV0_9ACTN</name>
<dbReference type="EMBL" id="JBHTCF010000013">
    <property type="protein sequence ID" value="MFC7307955.1"/>
    <property type="molecule type" value="Genomic_DNA"/>
</dbReference>
<dbReference type="SMART" id="SM00014">
    <property type="entry name" value="acidPPc"/>
    <property type="match status" value="1"/>
</dbReference>
<accession>A0ABW2JQV0</accession>
<dbReference type="Pfam" id="PF01569">
    <property type="entry name" value="PAP2"/>
    <property type="match status" value="1"/>
</dbReference>
<evidence type="ECO:0000313" key="3">
    <source>
        <dbReference type="EMBL" id="MFC7307955.1"/>
    </source>
</evidence>
<reference evidence="4" key="1">
    <citation type="journal article" date="2019" name="Int. J. Syst. Evol. Microbiol.">
        <title>The Global Catalogue of Microorganisms (GCM) 10K type strain sequencing project: providing services to taxonomists for standard genome sequencing and annotation.</title>
        <authorList>
            <consortium name="The Broad Institute Genomics Platform"/>
            <consortium name="The Broad Institute Genome Sequencing Center for Infectious Disease"/>
            <person name="Wu L."/>
            <person name="Ma J."/>
        </authorList>
    </citation>
    <scope>NUCLEOTIDE SEQUENCE [LARGE SCALE GENOMIC DNA]</scope>
    <source>
        <strain evidence="4">SYNS20</strain>
    </source>
</reference>
<organism evidence="3 4">
    <name type="scientific">Streptomyces monticola</name>
    <dbReference type="NCBI Taxonomy" id="2666263"/>
    <lineage>
        <taxon>Bacteria</taxon>
        <taxon>Bacillati</taxon>
        <taxon>Actinomycetota</taxon>
        <taxon>Actinomycetes</taxon>
        <taxon>Kitasatosporales</taxon>
        <taxon>Streptomycetaceae</taxon>
        <taxon>Streptomyces</taxon>
    </lineage>
</organism>
<feature type="transmembrane region" description="Helical" evidence="1">
    <location>
        <begin position="201"/>
        <end position="220"/>
    </location>
</feature>
<dbReference type="PANTHER" id="PTHR14969">
    <property type="entry name" value="SPHINGOSINE-1-PHOSPHATE PHOSPHOHYDROLASE"/>
    <property type="match status" value="1"/>
</dbReference>
<evidence type="ECO:0000259" key="2">
    <source>
        <dbReference type="SMART" id="SM00014"/>
    </source>
</evidence>
<protein>
    <submittedName>
        <fullName evidence="3">Phosphatase PAP2 family protein</fullName>
    </submittedName>
</protein>
<evidence type="ECO:0000256" key="1">
    <source>
        <dbReference type="SAM" id="Phobius"/>
    </source>
</evidence>
<dbReference type="Proteomes" id="UP001596523">
    <property type="component" value="Unassembled WGS sequence"/>
</dbReference>
<feature type="transmembrane region" description="Helical" evidence="1">
    <location>
        <begin position="102"/>
        <end position="120"/>
    </location>
</feature>
<keyword evidence="1" id="KW-1133">Transmembrane helix</keyword>
<gene>
    <name evidence="3" type="ORF">ACFQVC_27470</name>
</gene>
<proteinExistence type="predicted"/>
<evidence type="ECO:0000313" key="4">
    <source>
        <dbReference type="Proteomes" id="UP001596523"/>
    </source>
</evidence>
<sequence length="237" mass="25177">MHSAPQDSAAPPRPRPSGALTATALTLAALSALLLGAVVAAWPPLLDLDGTLARTTHRWAVADPTATHANRILTDWFWDPWTMRILCAVLVGRLWWRGDRGLAVWAGAACLVGTLAQQVLKAVVGRDRPSWPDPVDSAHYAAFPSGHAMTAVVVGGLFLWVFARIGIGGARWHTALAVTVVSVVGVGATRVWLGVHWPSDVVGGWLLGALTVVLAMLLYARYGVRESAAERAHVGRA</sequence>
<dbReference type="SUPFAM" id="SSF48317">
    <property type="entry name" value="Acid phosphatase/Vanadium-dependent haloperoxidase"/>
    <property type="match status" value="1"/>
</dbReference>
<keyword evidence="1" id="KW-0812">Transmembrane</keyword>
<keyword evidence="1" id="KW-0472">Membrane</keyword>
<dbReference type="PANTHER" id="PTHR14969:SF13">
    <property type="entry name" value="AT30094P"/>
    <property type="match status" value="1"/>
</dbReference>
<feature type="transmembrane region" description="Helical" evidence="1">
    <location>
        <begin position="140"/>
        <end position="163"/>
    </location>
</feature>
<dbReference type="InterPro" id="IPR036938">
    <property type="entry name" value="PAP2/HPO_sf"/>
</dbReference>
<dbReference type="InterPro" id="IPR000326">
    <property type="entry name" value="PAP2/HPO"/>
</dbReference>
<keyword evidence="4" id="KW-1185">Reference proteome</keyword>
<feature type="domain" description="Phosphatidic acid phosphatase type 2/haloperoxidase" evidence="2">
    <location>
        <begin position="100"/>
        <end position="216"/>
    </location>
</feature>
<feature type="transmembrane region" description="Helical" evidence="1">
    <location>
        <begin position="175"/>
        <end position="195"/>
    </location>
</feature>
<dbReference type="RefSeq" id="WP_381835486.1">
    <property type="nucleotide sequence ID" value="NZ_JBHTCF010000013.1"/>
</dbReference>
<dbReference type="Gene3D" id="1.20.144.10">
    <property type="entry name" value="Phosphatidic acid phosphatase type 2/haloperoxidase"/>
    <property type="match status" value="1"/>
</dbReference>
<comment type="caution">
    <text evidence="3">The sequence shown here is derived from an EMBL/GenBank/DDBJ whole genome shotgun (WGS) entry which is preliminary data.</text>
</comment>
<dbReference type="CDD" id="cd03392">
    <property type="entry name" value="PAP2_like_2"/>
    <property type="match status" value="1"/>
</dbReference>